<protein>
    <submittedName>
        <fullName evidence="8">C-type cytochrome</fullName>
    </submittedName>
</protein>
<dbReference type="InterPro" id="IPR036909">
    <property type="entry name" value="Cyt_c-like_dom_sf"/>
</dbReference>
<evidence type="ECO:0000259" key="7">
    <source>
        <dbReference type="PROSITE" id="PS51007"/>
    </source>
</evidence>
<dbReference type="InterPro" id="IPR050597">
    <property type="entry name" value="Cytochrome_c_Oxidase_Subunit"/>
</dbReference>
<name>A0ABW4M8I1_9HYPH</name>
<evidence type="ECO:0000256" key="2">
    <source>
        <dbReference type="ARBA" id="ARBA00022617"/>
    </source>
</evidence>
<keyword evidence="4" id="KW-0249">Electron transport</keyword>
<dbReference type="PROSITE" id="PS51007">
    <property type="entry name" value="CYTC"/>
    <property type="match status" value="3"/>
</dbReference>
<feature type="domain" description="Cytochrome c" evidence="7">
    <location>
        <begin position="169"/>
        <end position="247"/>
    </location>
</feature>
<gene>
    <name evidence="8" type="ORF">ACFSE1_14970</name>
</gene>
<dbReference type="Proteomes" id="UP001597322">
    <property type="component" value="Unassembled WGS sequence"/>
</dbReference>
<keyword evidence="3 6" id="KW-0479">Metal-binding</keyword>
<keyword evidence="5 6" id="KW-0408">Iron</keyword>
<evidence type="ECO:0000256" key="3">
    <source>
        <dbReference type="ARBA" id="ARBA00022723"/>
    </source>
</evidence>
<keyword evidence="9" id="KW-1185">Reference proteome</keyword>
<dbReference type="Pfam" id="PF13442">
    <property type="entry name" value="Cytochrome_CBB3"/>
    <property type="match status" value="1"/>
</dbReference>
<reference evidence="9" key="1">
    <citation type="journal article" date="2019" name="Int. J. Syst. Evol. Microbiol.">
        <title>The Global Catalogue of Microorganisms (GCM) 10K type strain sequencing project: providing services to taxonomists for standard genome sequencing and annotation.</title>
        <authorList>
            <consortium name="The Broad Institute Genomics Platform"/>
            <consortium name="The Broad Institute Genome Sequencing Center for Infectious Disease"/>
            <person name="Wu L."/>
            <person name="Ma J."/>
        </authorList>
    </citation>
    <scope>NUCLEOTIDE SEQUENCE [LARGE SCALE GENOMIC DNA]</scope>
    <source>
        <strain evidence="9">CG52</strain>
    </source>
</reference>
<dbReference type="Gene3D" id="1.10.760.10">
    <property type="entry name" value="Cytochrome c-like domain"/>
    <property type="match status" value="3"/>
</dbReference>
<organism evidence="8 9">
    <name type="scientific">Rhizobium helianthi</name>
    <dbReference type="NCBI Taxonomy" id="1132695"/>
    <lineage>
        <taxon>Bacteria</taxon>
        <taxon>Pseudomonadati</taxon>
        <taxon>Pseudomonadota</taxon>
        <taxon>Alphaproteobacteria</taxon>
        <taxon>Hyphomicrobiales</taxon>
        <taxon>Rhizobiaceae</taxon>
        <taxon>Rhizobium/Agrobacterium group</taxon>
        <taxon>Rhizobium</taxon>
    </lineage>
</organism>
<keyword evidence="2 6" id="KW-0349">Heme</keyword>
<comment type="caution">
    <text evidence="8">The sequence shown here is derived from an EMBL/GenBank/DDBJ whole genome shotgun (WGS) entry which is preliminary data.</text>
</comment>
<evidence type="ECO:0000313" key="9">
    <source>
        <dbReference type="Proteomes" id="UP001597322"/>
    </source>
</evidence>
<dbReference type="PANTHER" id="PTHR33751:SF9">
    <property type="entry name" value="CYTOCHROME C4"/>
    <property type="match status" value="1"/>
</dbReference>
<dbReference type="PANTHER" id="PTHR33751">
    <property type="entry name" value="CBB3-TYPE CYTOCHROME C OXIDASE SUBUNIT FIXP"/>
    <property type="match status" value="1"/>
</dbReference>
<feature type="domain" description="Cytochrome c" evidence="7">
    <location>
        <begin position="261"/>
        <end position="350"/>
    </location>
</feature>
<evidence type="ECO:0000256" key="1">
    <source>
        <dbReference type="ARBA" id="ARBA00022448"/>
    </source>
</evidence>
<dbReference type="SUPFAM" id="SSF46626">
    <property type="entry name" value="Cytochrome c"/>
    <property type="match status" value="3"/>
</dbReference>
<dbReference type="EMBL" id="JBHUEQ010000026">
    <property type="protein sequence ID" value="MFD1746775.1"/>
    <property type="molecule type" value="Genomic_DNA"/>
</dbReference>
<feature type="domain" description="Cytochrome c" evidence="7">
    <location>
        <begin position="68"/>
        <end position="154"/>
    </location>
</feature>
<evidence type="ECO:0000313" key="8">
    <source>
        <dbReference type="EMBL" id="MFD1746775.1"/>
    </source>
</evidence>
<sequence length="351" mass="38468">MRIGWKQVAIAGVAAAIMGFAFAWSGIMGIGARSGHWAVTDWFLHWTMKNSVRTASLGTEPPPLDNPEMLKLGAGHYEQGCAFCHGSPAQARSQVVFNMLPVPPDLKLKVPEWTDAELFHIVQDGVRFTGMPAWPSEHREDEVWAMVAFLRQVPRMEAARYRQLAGLAETAEAGEQAELNCQSCHAQERLNGNSLIPNLAGQSEDYLRTSLLAYLKGERASGVMQAAVAGLGADDVGMLARFYSAMEHKPLNAAGTNPRGADIEAGRQLAIKGRSQDRIPACLSCHDRQDANPAYPRLSGQSAPYLAQQLRLFREDHRGGTAFRHLMVPAAKNLTDRDVENLSAYFASETR</sequence>
<evidence type="ECO:0000256" key="5">
    <source>
        <dbReference type="ARBA" id="ARBA00023004"/>
    </source>
</evidence>
<dbReference type="InterPro" id="IPR009056">
    <property type="entry name" value="Cyt_c-like_dom"/>
</dbReference>
<evidence type="ECO:0000256" key="4">
    <source>
        <dbReference type="ARBA" id="ARBA00022982"/>
    </source>
</evidence>
<evidence type="ECO:0000256" key="6">
    <source>
        <dbReference type="PROSITE-ProRule" id="PRU00433"/>
    </source>
</evidence>
<proteinExistence type="predicted"/>
<dbReference type="RefSeq" id="WP_377403001.1">
    <property type="nucleotide sequence ID" value="NZ_JBHUEQ010000026.1"/>
</dbReference>
<keyword evidence="1" id="KW-0813">Transport</keyword>
<accession>A0ABW4M8I1</accession>